<evidence type="ECO:0000256" key="5">
    <source>
        <dbReference type="SAM" id="MobiDB-lite"/>
    </source>
</evidence>
<dbReference type="Gene3D" id="1.20.1440.100">
    <property type="entry name" value="SG protein - dephosphorylation function"/>
    <property type="match status" value="1"/>
</dbReference>
<dbReference type="InterPro" id="IPR006385">
    <property type="entry name" value="HAD_hydro_SerB1"/>
</dbReference>
<dbReference type="NCBIfam" id="TIGR01490">
    <property type="entry name" value="HAD-SF-IB-hyp1"/>
    <property type="match status" value="1"/>
</dbReference>
<evidence type="ECO:0000313" key="7">
    <source>
        <dbReference type="Proteomes" id="UP000653411"/>
    </source>
</evidence>
<dbReference type="AlphaFoldDB" id="A0A917XPS6"/>
<evidence type="ECO:0000256" key="3">
    <source>
        <dbReference type="ARBA" id="ARBA00022801"/>
    </source>
</evidence>
<evidence type="ECO:0000313" key="6">
    <source>
        <dbReference type="EMBL" id="GGN45142.1"/>
    </source>
</evidence>
<dbReference type="Proteomes" id="UP000653411">
    <property type="component" value="Unassembled WGS sequence"/>
</dbReference>
<comment type="similarity">
    <text evidence="1">Belongs to the HAD-like hydrolase superfamily. SerB family.</text>
</comment>
<keyword evidence="2" id="KW-0479">Metal-binding</keyword>
<reference evidence="6" key="2">
    <citation type="submission" date="2020-09" db="EMBL/GenBank/DDBJ databases">
        <authorList>
            <person name="Sun Q."/>
            <person name="Zhou Y."/>
        </authorList>
    </citation>
    <scope>NUCLEOTIDE SEQUENCE</scope>
    <source>
        <strain evidence="6">CGMCC 4.7110</strain>
    </source>
</reference>
<dbReference type="Gene3D" id="3.40.50.1000">
    <property type="entry name" value="HAD superfamily/HAD-like"/>
    <property type="match status" value="1"/>
</dbReference>
<comment type="caution">
    <text evidence="6">The sequence shown here is derived from an EMBL/GenBank/DDBJ whole genome shotgun (WGS) entry which is preliminary data.</text>
</comment>
<dbReference type="EMBL" id="BMML01000045">
    <property type="protein sequence ID" value="GGN45142.1"/>
    <property type="molecule type" value="Genomic_DNA"/>
</dbReference>
<sequence length="260" mass="27639">MGSVDTSPRRYVFSDVDETLISRKSMFDFLSFYLTRRYGPEGARRAAALREDLAARAAAGVRRETASRTYYRAWAGEPVSDVTREGTRWHRERSADSGFYVPETRAALAEHRAQGAALVLVSGAFAAVLGPIAHDVGAAQVLCTVPEERGGVLTGELVGQPMLGAGKLAAVRALLRDNPRVDPADCYAYGDHISDLPMLAEVGHPVVVGAGEELMAALPSARRLKAQQPPGAPEPDGAREPTSGADTGAPPAPAPGLRRR</sequence>
<evidence type="ECO:0000256" key="4">
    <source>
        <dbReference type="ARBA" id="ARBA00022842"/>
    </source>
</evidence>
<accession>A0A917XPS6</accession>
<evidence type="ECO:0008006" key="8">
    <source>
        <dbReference type="Google" id="ProtNLM"/>
    </source>
</evidence>
<proteinExistence type="inferred from homology"/>
<dbReference type="PANTHER" id="PTHR43344:SF13">
    <property type="entry name" value="PHOSPHATASE RV3661-RELATED"/>
    <property type="match status" value="1"/>
</dbReference>
<dbReference type="RefSeq" id="WP_229713874.1">
    <property type="nucleotide sequence ID" value="NZ_BMML01000045.1"/>
</dbReference>
<keyword evidence="4" id="KW-0460">Magnesium</keyword>
<dbReference type="SUPFAM" id="SSF56784">
    <property type="entry name" value="HAD-like"/>
    <property type="match status" value="1"/>
</dbReference>
<evidence type="ECO:0000256" key="1">
    <source>
        <dbReference type="ARBA" id="ARBA00009184"/>
    </source>
</evidence>
<dbReference type="InterPro" id="IPR023214">
    <property type="entry name" value="HAD_sf"/>
</dbReference>
<evidence type="ECO:0000256" key="2">
    <source>
        <dbReference type="ARBA" id="ARBA00022723"/>
    </source>
</evidence>
<dbReference type="GO" id="GO:0016787">
    <property type="term" value="F:hydrolase activity"/>
    <property type="evidence" value="ECO:0007669"/>
    <property type="project" value="UniProtKB-KW"/>
</dbReference>
<dbReference type="GO" id="GO:0046872">
    <property type="term" value="F:metal ion binding"/>
    <property type="evidence" value="ECO:0007669"/>
    <property type="project" value="UniProtKB-KW"/>
</dbReference>
<protein>
    <recommendedName>
        <fullName evidence="8">HAD-IB family hydrolase</fullName>
    </recommendedName>
</protein>
<gene>
    <name evidence="6" type="primary">mmyP</name>
    <name evidence="6" type="ORF">GCM10011578_096790</name>
</gene>
<dbReference type="InterPro" id="IPR050582">
    <property type="entry name" value="HAD-like_SerB"/>
</dbReference>
<feature type="region of interest" description="Disordered" evidence="5">
    <location>
        <begin position="220"/>
        <end position="260"/>
    </location>
</feature>
<dbReference type="PANTHER" id="PTHR43344">
    <property type="entry name" value="PHOSPHOSERINE PHOSPHATASE"/>
    <property type="match status" value="1"/>
</dbReference>
<reference evidence="6" key="1">
    <citation type="journal article" date="2014" name="Int. J. Syst. Evol. Microbiol.">
        <title>Complete genome sequence of Corynebacterium casei LMG S-19264T (=DSM 44701T), isolated from a smear-ripened cheese.</title>
        <authorList>
            <consortium name="US DOE Joint Genome Institute (JGI-PGF)"/>
            <person name="Walter F."/>
            <person name="Albersmeier A."/>
            <person name="Kalinowski J."/>
            <person name="Ruckert C."/>
        </authorList>
    </citation>
    <scope>NUCLEOTIDE SEQUENCE</scope>
    <source>
        <strain evidence="6">CGMCC 4.7110</strain>
    </source>
</reference>
<keyword evidence="7" id="KW-1185">Reference proteome</keyword>
<keyword evidence="3" id="KW-0378">Hydrolase</keyword>
<name>A0A917XPS6_9ACTN</name>
<dbReference type="NCBIfam" id="TIGR01488">
    <property type="entry name" value="HAD-SF-IB"/>
    <property type="match status" value="1"/>
</dbReference>
<organism evidence="6 7">
    <name type="scientific">Streptomyces fuscichromogenes</name>
    <dbReference type="NCBI Taxonomy" id="1324013"/>
    <lineage>
        <taxon>Bacteria</taxon>
        <taxon>Bacillati</taxon>
        <taxon>Actinomycetota</taxon>
        <taxon>Actinomycetes</taxon>
        <taxon>Kitasatosporales</taxon>
        <taxon>Streptomycetaceae</taxon>
        <taxon>Streptomyces</taxon>
    </lineage>
</organism>
<dbReference type="Pfam" id="PF12710">
    <property type="entry name" value="HAD"/>
    <property type="match status" value="1"/>
</dbReference>
<dbReference type="InterPro" id="IPR036412">
    <property type="entry name" value="HAD-like_sf"/>
</dbReference>